<reference evidence="2" key="1">
    <citation type="submission" date="2023-10" db="EMBL/GenBank/DDBJ databases">
        <authorList>
            <person name="Chen Y."/>
            <person name="Shah S."/>
            <person name="Dougan E. K."/>
            <person name="Thang M."/>
            <person name="Chan C."/>
        </authorList>
    </citation>
    <scope>NUCLEOTIDE SEQUENCE [LARGE SCALE GENOMIC DNA]</scope>
</reference>
<evidence type="ECO:0008006" key="4">
    <source>
        <dbReference type="Google" id="ProtNLM"/>
    </source>
</evidence>
<feature type="region of interest" description="Disordered" evidence="1">
    <location>
        <begin position="57"/>
        <end position="83"/>
    </location>
</feature>
<comment type="caution">
    <text evidence="2">The sequence shown here is derived from an EMBL/GenBank/DDBJ whole genome shotgun (WGS) entry which is preliminary data.</text>
</comment>
<evidence type="ECO:0000313" key="3">
    <source>
        <dbReference type="Proteomes" id="UP001189429"/>
    </source>
</evidence>
<dbReference type="InterPro" id="IPR029058">
    <property type="entry name" value="AB_hydrolase_fold"/>
</dbReference>
<dbReference type="EMBL" id="CAUYUJ010001336">
    <property type="protein sequence ID" value="CAK0795416.1"/>
    <property type="molecule type" value="Genomic_DNA"/>
</dbReference>
<name>A0ABN9PQM1_9DINO</name>
<protein>
    <recommendedName>
        <fullName evidence="4">Feruloyl esterase</fullName>
    </recommendedName>
</protein>
<dbReference type="SUPFAM" id="SSF53474">
    <property type="entry name" value="alpha/beta-Hydrolases"/>
    <property type="match status" value="1"/>
</dbReference>
<dbReference type="Gene3D" id="3.40.50.1820">
    <property type="entry name" value="alpha/beta hydrolase"/>
    <property type="match status" value="1"/>
</dbReference>
<proteinExistence type="predicted"/>
<evidence type="ECO:0000313" key="2">
    <source>
        <dbReference type="EMBL" id="CAK0795417.1"/>
    </source>
</evidence>
<dbReference type="Proteomes" id="UP001189429">
    <property type="component" value="Unassembled WGS sequence"/>
</dbReference>
<accession>A0ABN9PQM1</accession>
<evidence type="ECO:0000256" key="1">
    <source>
        <dbReference type="SAM" id="MobiDB-lite"/>
    </source>
</evidence>
<gene>
    <name evidence="2" type="ORF">PCOR1329_LOCUS5098</name>
</gene>
<organism evidence="2 3">
    <name type="scientific">Prorocentrum cordatum</name>
    <dbReference type="NCBI Taxonomy" id="2364126"/>
    <lineage>
        <taxon>Eukaryota</taxon>
        <taxon>Sar</taxon>
        <taxon>Alveolata</taxon>
        <taxon>Dinophyceae</taxon>
        <taxon>Prorocentrales</taxon>
        <taxon>Prorocentraceae</taxon>
        <taxon>Prorocentrum</taxon>
    </lineage>
</organism>
<dbReference type="EMBL" id="CAUYUJ010001336">
    <property type="protein sequence ID" value="CAK0795417.1"/>
    <property type="molecule type" value="Genomic_DNA"/>
</dbReference>
<keyword evidence="3" id="KW-1185">Reference proteome</keyword>
<sequence length="247" mass="27297">MSGSAAGKTMIDEVGFETYCVRVVEAGRFKVVAGPARRRMAVEFFVSSARLPVDAAPICTRGRPPSQSAASRPPPISPRAQDQRLRSCRRAADWRRRCLGAQVEALTRDVIYRYRGDPARAVLTGQSAGGAGAWDFAALRPMLWSAVNVICMPADPEVASHLEGVPVWVVGWTGDGYGGNDDVVAALKQRKSGETRYTRYTQAPAPPDPKYRDMLNHASYDLIYRDPRLWAWALQHRRPEAVAAWSR</sequence>